<evidence type="ECO:0000256" key="1">
    <source>
        <dbReference type="ARBA" id="ARBA00004370"/>
    </source>
</evidence>
<protein>
    <submittedName>
        <fullName evidence="6">Signal peptidase</fullName>
        <ecNumber evidence="6">3.4.-.-</ecNumber>
    </submittedName>
</protein>
<dbReference type="EC" id="3.4.-.-" evidence="6"/>
<dbReference type="GO" id="GO:0006465">
    <property type="term" value="P:signal peptide processing"/>
    <property type="evidence" value="ECO:0007669"/>
    <property type="project" value="InterPro"/>
</dbReference>
<comment type="subcellular location">
    <subcellularLocation>
        <location evidence="1">Membrane</location>
    </subcellularLocation>
</comment>
<proteinExistence type="predicted"/>
<organism evidence="6 7">
    <name type="scientific">Halorubrum alkaliphilum</name>
    <dbReference type="NCBI Taxonomy" id="261290"/>
    <lineage>
        <taxon>Archaea</taxon>
        <taxon>Methanobacteriati</taxon>
        <taxon>Methanobacteriota</taxon>
        <taxon>Stenosarchaea group</taxon>
        <taxon>Halobacteria</taxon>
        <taxon>Halobacteriales</taxon>
        <taxon>Haloferacaceae</taxon>
        <taxon>Halorubrum</taxon>
    </lineage>
</organism>
<accession>A0A8T4GAW6</accession>
<dbReference type="PANTHER" id="PTHR10806">
    <property type="entry name" value="SIGNAL PEPTIDASE COMPLEX CATALYTIC SUBUNIT SEC11"/>
    <property type="match status" value="1"/>
</dbReference>
<evidence type="ECO:0000256" key="4">
    <source>
        <dbReference type="ARBA" id="ARBA00023136"/>
    </source>
</evidence>
<evidence type="ECO:0000256" key="5">
    <source>
        <dbReference type="SAM" id="Phobius"/>
    </source>
</evidence>
<keyword evidence="2 5" id="KW-0812">Transmembrane</keyword>
<dbReference type="SUPFAM" id="SSF51306">
    <property type="entry name" value="LexA/Signal peptidase"/>
    <property type="match status" value="1"/>
</dbReference>
<dbReference type="Gene3D" id="2.10.109.10">
    <property type="entry name" value="Umud Fragment, subunit A"/>
    <property type="match status" value="1"/>
</dbReference>
<dbReference type="Proteomes" id="UP000823588">
    <property type="component" value="Unassembled WGS sequence"/>
</dbReference>
<gene>
    <name evidence="6" type="ORF">J2751_000219</name>
</gene>
<dbReference type="RefSeq" id="WP_209482611.1">
    <property type="nucleotide sequence ID" value="NZ_JAGGKQ010000001.1"/>
</dbReference>
<reference evidence="6" key="1">
    <citation type="submission" date="2021-03" db="EMBL/GenBank/DDBJ databases">
        <title>Genomic Encyclopedia of Type Strains, Phase IV (KMG-IV): sequencing the most valuable type-strain genomes for metagenomic binning, comparative biology and taxonomic classification.</title>
        <authorList>
            <person name="Goeker M."/>
        </authorList>
    </citation>
    <scope>NUCLEOTIDE SEQUENCE</scope>
    <source>
        <strain evidence="6">DSM 23564</strain>
    </source>
</reference>
<dbReference type="EMBL" id="JAGGKQ010000001">
    <property type="protein sequence ID" value="MBP1921236.1"/>
    <property type="molecule type" value="Genomic_DNA"/>
</dbReference>
<dbReference type="InterPro" id="IPR036286">
    <property type="entry name" value="LexA/Signal_pep-like_sf"/>
</dbReference>
<keyword evidence="4 5" id="KW-0472">Membrane</keyword>
<dbReference type="AlphaFoldDB" id="A0A8T4GAW6"/>
<dbReference type="CDD" id="cd06530">
    <property type="entry name" value="S26_SPase_I"/>
    <property type="match status" value="1"/>
</dbReference>
<dbReference type="PANTHER" id="PTHR10806:SF6">
    <property type="entry name" value="SIGNAL PEPTIDASE COMPLEX CATALYTIC SUBUNIT SEC11"/>
    <property type="match status" value="1"/>
</dbReference>
<dbReference type="GO" id="GO:0016020">
    <property type="term" value="C:membrane"/>
    <property type="evidence" value="ECO:0007669"/>
    <property type="project" value="UniProtKB-SubCell"/>
</dbReference>
<comment type="caution">
    <text evidence="6">The sequence shown here is derived from an EMBL/GenBank/DDBJ whole genome shotgun (WGS) entry which is preliminary data.</text>
</comment>
<sequence>MNGSRSGYVGSLLAVLLLVAFAIGTAGAWPPLVAVESDSMAPGVERGDLVVVTATDRSPWGEGVVGSDEDEPPERLGGSGDVVVFTSPNVPDRPILHRAAFAVTAGEDWTERADPDRVDDDCVELRSCPAPHDGYVTYGDANDGYDQSTGISPVVREEWVHAKALGSIPTLGYVRLGIDAAIARFGLVPATVGIVTIVAGASGVVSVILGRVRDGRRIDRNG</sequence>
<keyword evidence="7" id="KW-1185">Reference proteome</keyword>
<dbReference type="GO" id="GO:0004252">
    <property type="term" value="F:serine-type endopeptidase activity"/>
    <property type="evidence" value="ECO:0007669"/>
    <property type="project" value="InterPro"/>
</dbReference>
<dbReference type="OrthoDB" id="4822at2157"/>
<dbReference type="InterPro" id="IPR001733">
    <property type="entry name" value="Peptidase_S26B"/>
</dbReference>
<feature type="transmembrane region" description="Helical" evidence="5">
    <location>
        <begin position="185"/>
        <end position="210"/>
    </location>
</feature>
<name>A0A8T4GAW6_9EURY</name>
<keyword evidence="6" id="KW-0378">Hydrolase</keyword>
<evidence type="ECO:0000256" key="3">
    <source>
        <dbReference type="ARBA" id="ARBA00022989"/>
    </source>
</evidence>
<keyword evidence="3 5" id="KW-1133">Transmembrane helix</keyword>
<evidence type="ECO:0000313" key="6">
    <source>
        <dbReference type="EMBL" id="MBP1921236.1"/>
    </source>
</evidence>
<evidence type="ECO:0000256" key="2">
    <source>
        <dbReference type="ARBA" id="ARBA00022692"/>
    </source>
</evidence>
<dbReference type="InterPro" id="IPR019533">
    <property type="entry name" value="Peptidase_S26"/>
</dbReference>
<evidence type="ECO:0000313" key="7">
    <source>
        <dbReference type="Proteomes" id="UP000823588"/>
    </source>
</evidence>